<protein>
    <recommendedName>
        <fullName evidence="3">Lipoprotein</fullName>
    </recommendedName>
</protein>
<evidence type="ECO:0008006" key="3">
    <source>
        <dbReference type="Google" id="ProtNLM"/>
    </source>
</evidence>
<comment type="caution">
    <text evidence="1">The sequence shown here is derived from an EMBL/GenBank/DDBJ whole genome shotgun (WGS) entry which is preliminary data.</text>
</comment>
<name>A0ABS2BYH3_9PSED</name>
<accession>A0ABS2BYH3</accession>
<dbReference type="RefSeq" id="WP_203584601.1">
    <property type="nucleotide sequence ID" value="NZ_JACOPV010000008.1"/>
</dbReference>
<organism evidence="1 2">
    <name type="scientific">Pseudomonas arcuscaelestis</name>
    <dbReference type="NCBI Taxonomy" id="2710591"/>
    <lineage>
        <taxon>Bacteria</taxon>
        <taxon>Pseudomonadati</taxon>
        <taxon>Pseudomonadota</taxon>
        <taxon>Gammaproteobacteria</taxon>
        <taxon>Pseudomonadales</taxon>
        <taxon>Pseudomonadaceae</taxon>
        <taxon>Pseudomonas</taxon>
    </lineage>
</organism>
<dbReference type="Proteomes" id="UP000745663">
    <property type="component" value="Unassembled WGS sequence"/>
</dbReference>
<keyword evidence="2" id="KW-1185">Reference proteome</keyword>
<dbReference type="EMBL" id="JACOPV010000008">
    <property type="protein sequence ID" value="MBM5458662.1"/>
    <property type="molecule type" value="Genomic_DNA"/>
</dbReference>
<evidence type="ECO:0000313" key="2">
    <source>
        <dbReference type="Proteomes" id="UP000745663"/>
    </source>
</evidence>
<gene>
    <name evidence="1" type="ORF">H8F21_13915</name>
</gene>
<evidence type="ECO:0000313" key="1">
    <source>
        <dbReference type="EMBL" id="MBM5458662.1"/>
    </source>
</evidence>
<proteinExistence type="predicted"/>
<sequence length="124" mass="13309">MTTFTPDYLATKARIAATLSTAGWTVASPRDMEVSCQIAQKDYQTAVGVKTATISLEPWSTSLMVVGNYQSEGRNALSTNSLMVNPEMADAGLAEAVAKYVAGVDKEVDGTYARRLHLNYPQSA</sequence>
<reference evidence="1 2" key="1">
    <citation type="submission" date="2020-08" db="EMBL/GenBank/DDBJ databases">
        <title>Description of novel Pseudomonas species.</title>
        <authorList>
            <person name="Duman M."/>
            <person name="Mulet M."/>
            <person name="Altun S."/>
            <person name="Saticioglu I.B."/>
            <person name="Lalucat J."/>
            <person name="Garcia-Valdes E."/>
        </authorList>
    </citation>
    <scope>NUCLEOTIDE SEQUENCE [LARGE SCALE GENOMIC DNA]</scope>
    <source>
        <strain evidence="1 2">P66</strain>
    </source>
</reference>